<accession>A0A8T8LW07</accession>
<dbReference type="RefSeq" id="WP_003372370.1">
    <property type="nucleotide sequence ID" value="NZ_CP073636.1"/>
</dbReference>
<reference evidence="2" key="1">
    <citation type="journal article" date="2011" name="PLoS Pathog.">
        <title>Dynamic evolution of pathogenicity revealed by sequencing and comparative genomics of 19 Pseudomonas syringae isolates.</title>
        <authorList>
            <person name="Baltrus D.A."/>
            <person name="Nishimura M.T."/>
            <person name="Romanchuk A."/>
            <person name="Chang J.H."/>
            <person name="Mukhtar M.S."/>
            <person name="Cherkis K."/>
            <person name="Roach J."/>
            <person name="Grant S.R."/>
            <person name="Jones C.D."/>
            <person name="Dangl J.L."/>
        </authorList>
    </citation>
    <scope>NUCLEOTIDE SEQUENCE</scope>
    <source>
        <strain evidence="2">Cit 7</strain>
    </source>
</reference>
<dbReference type="InterPro" id="IPR039554">
    <property type="entry name" value="HigA2-like_HTH"/>
</dbReference>
<name>A0A8T8LW07_PSESX</name>
<gene>
    <name evidence="2" type="ORF">PSYCIT7_022880</name>
</gene>
<evidence type="ECO:0000313" key="2">
    <source>
        <dbReference type="EMBL" id="QUP65598.1"/>
    </source>
</evidence>
<organism evidence="2 3">
    <name type="scientific">Pseudomonas syringae Cit 7</name>
    <dbReference type="NCBI Taxonomy" id="629264"/>
    <lineage>
        <taxon>Bacteria</taxon>
        <taxon>Pseudomonadati</taxon>
        <taxon>Pseudomonadota</taxon>
        <taxon>Gammaproteobacteria</taxon>
        <taxon>Pseudomonadales</taxon>
        <taxon>Pseudomonadaceae</taxon>
        <taxon>Pseudomonas</taxon>
        <taxon>Pseudomonas syringae</taxon>
    </lineage>
</organism>
<dbReference type="EMBL" id="CP073636">
    <property type="protein sequence ID" value="QUP65598.1"/>
    <property type="molecule type" value="Genomic_DNA"/>
</dbReference>
<reference evidence="2" key="2">
    <citation type="submission" date="2021-04" db="EMBL/GenBank/DDBJ databases">
        <title>A complete genome sequence for Pseudomonas syringae Cit7.</title>
        <authorList>
            <person name="Baltrus D.A."/>
        </authorList>
    </citation>
    <scope>NUCLEOTIDE SEQUENCE</scope>
    <source>
        <strain evidence="2">Cit 7</strain>
    </source>
</reference>
<dbReference type="GO" id="GO:0003677">
    <property type="term" value="F:DNA binding"/>
    <property type="evidence" value="ECO:0007669"/>
    <property type="project" value="InterPro"/>
</dbReference>
<feature type="domain" description="HigA2-like helix-turn-helix" evidence="1">
    <location>
        <begin position="11"/>
        <end position="81"/>
    </location>
</feature>
<protein>
    <submittedName>
        <fullName evidence="2">XRE family transcriptional regulator</fullName>
    </submittedName>
</protein>
<dbReference type="Pfam" id="PF13744">
    <property type="entry name" value="HTH_37"/>
    <property type="match status" value="1"/>
</dbReference>
<dbReference type="InterPro" id="IPR010982">
    <property type="entry name" value="Lambda_DNA-bd_dom_sf"/>
</dbReference>
<evidence type="ECO:0000259" key="1">
    <source>
        <dbReference type="Pfam" id="PF13744"/>
    </source>
</evidence>
<dbReference type="AlphaFoldDB" id="A0A8T8LW07"/>
<evidence type="ECO:0000313" key="3">
    <source>
        <dbReference type="Proteomes" id="UP000005924"/>
    </source>
</evidence>
<dbReference type="Proteomes" id="UP000005924">
    <property type="component" value="Chromosome"/>
</dbReference>
<proteinExistence type="predicted"/>
<sequence length="103" mass="11525">MTEVEAGRGYVYTDLSDPEAEEMLVKAQTVSSIIRLIEEKGLSLGDAARLACVPQVQLSKLLIGRFQTNALIDLEAMLQALEEINLPEFDWLPPKVRQQLEIL</sequence>
<dbReference type="Gene3D" id="1.10.260.40">
    <property type="entry name" value="lambda repressor-like DNA-binding domains"/>
    <property type="match status" value="1"/>
</dbReference>
<dbReference type="SUPFAM" id="SSF47413">
    <property type="entry name" value="lambda repressor-like DNA-binding domains"/>
    <property type="match status" value="1"/>
</dbReference>